<proteinExistence type="predicted"/>
<sequence>IMEAVEANAVVPVGYRVATGTFWVCRQRVAPPVVSRCQGLWQPHQEVSAGSPDCW</sequence>
<dbReference type="EMBL" id="JAXCGZ010018446">
    <property type="protein sequence ID" value="KAK7067408.1"/>
    <property type="molecule type" value="Genomic_DNA"/>
</dbReference>
<dbReference type="AlphaFoldDB" id="A0AAN8WRA5"/>
<name>A0AAN8WRA5_HALRR</name>
<gene>
    <name evidence="1" type="ORF">SK128_022084</name>
</gene>
<keyword evidence="2" id="KW-1185">Reference proteome</keyword>
<reference evidence="1 2" key="1">
    <citation type="submission" date="2023-11" db="EMBL/GenBank/DDBJ databases">
        <title>Halocaridina rubra genome assembly.</title>
        <authorList>
            <person name="Smith C."/>
        </authorList>
    </citation>
    <scope>NUCLEOTIDE SEQUENCE [LARGE SCALE GENOMIC DNA]</scope>
    <source>
        <strain evidence="1">EP-1</strain>
        <tissue evidence="1">Whole</tissue>
    </source>
</reference>
<evidence type="ECO:0000313" key="2">
    <source>
        <dbReference type="Proteomes" id="UP001381693"/>
    </source>
</evidence>
<organism evidence="1 2">
    <name type="scientific">Halocaridina rubra</name>
    <name type="common">Hawaiian red shrimp</name>
    <dbReference type="NCBI Taxonomy" id="373956"/>
    <lineage>
        <taxon>Eukaryota</taxon>
        <taxon>Metazoa</taxon>
        <taxon>Ecdysozoa</taxon>
        <taxon>Arthropoda</taxon>
        <taxon>Crustacea</taxon>
        <taxon>Multicrustacea</taxon>
        <taxon>Malacostraca</taxon>
        <taxon>Eumalacostraca</taxon>
        <taxon>Eucarida</taxon>
        <taxon>Decapoda</taxon>
        <taxon>Pleocyemata</taxon>
        <taxon>Caridea</taxon>
        <taxon>Atyoidea</taxon>
        <taxon>Atyidae</taxon>
        <taxon>Halocaridina</taxon>
    </lineage>
</organism>
<protein>
    <submittedName>
        <fullName evidence="1">Uncharacterized protein</fullName>
    </submittedName>
</protein>
<accession>A0AAN8WRA5</accession>
<feature type="non-terminal residue" evidence="1">
    <location>
        <position position="1"/>
    </location>
</feature>
<dbReference type="Proteomes" id="UP001381693">
    <property type="component" value="Unassembled WGS sequence"/>
</dbReference>
<evidence type="ECO:0000313" key="1">
    <source>
        <dbReference type="EMBL" id="KAK7067408.1"/>
    </source>
</evidence>
<comment type="caution">
    <text evidence="1">The sequence shown here is derived from an EMBL/GenBank/DDBJ whole genome shotgun (WGS) entry which is preliminary data.</text>
</comment>